<dbReference type="Proteomes" id="UP001605261">
    <property type="component" value="Unassembled WGS sequence"/>
</dbReference>
<keyword evidence="2" id="KW-1185">Reference proteome</keyword>
<dbReference type="RefSeq" id="WP_394164308.1">
    <property type="nucleotide sequence ID" value="NZ_JBHGCJ010000014.1"/>
</dbReference>
<name>A0ABW7D0U1_9GAMM</name>
<organism evidence="1 2">
    <name type="scientific">Stenotrophomonas nematodicola</name>
    <dbReference type="NCBI Taxonomy" id="2656746"/>
    <lineage>
        <taxon>Bacteria</taxon>
        <taxon>Pseudomonadati</taxon>
        <taxon>Pseudomonadota</taxon>
        <taxon>Gammaproteobacteria</taxon>
        <taxon>Lysobacterales</taxon>
        <taxon>Lysobacteraceae</taxon>
        <taxon>Stenotrophomonas</taxon>
    </lineage>
</organism>
<sequence>MANTASDQPKRVQFFLFGLVGDLAVGAKSFDNLRYATVTRNNRHDAPVVN</sequence>
<evidence type="ECO:0000313" key="1">
    <source>
        <dbReference type="EMBL" id="MFG6110823.1"/>
    </source>
</evidence>
<dbReference type="EMBL" id="JBHGCJ010000014">
    <property type="protein sequence ID" value="MFG6110823.1"/>
    <property type="molecule type" value="Genomic_DNA"/>
</dbReference>
<accession>A0ABW7D0U1</accession>
<protein>
    <submittedName>
        <fullName evidence="1">Uncharacterized protein</fullName>
    </submittedName>
</protein>
<gene>
    <name evidence="1" type="ORF">ACEU0G_000703</name>
</gene>
<proteinExistence type="predicted"/>
<evidence type="ECO:0000313" key="2">
    <source>
        <dbReference type="Proteomes" id="UP001605261"/>
    </source>
</evidence>
<reference evidence="1 2" key="1">
    <citation type="submission" date="2024-09" db="EMBL/GenBank/DDBJ databases">
        <authorList>
            <consortium name="All-Russian atlas of soil microorganisms"/>
            <consortium name="as a basis for the search for new antimicrobial producers and enzymes with unique properties"/>
            <person name="Sokolova E.A."/>
            <person name="Voronina E.N."/>
        </authorList>
    </citation>
    <scope>NUCLEOTIDE SEQUENCE [LARGE SCALE GENOMIC DNA]</scope>
    <source>
        <strain evidence="1 2">AF-22b-331.1</strain>
    </source>
</reference>
<comment type="caution">
    <text evidence="1">The sequence shown here is derived from an EMBL/GenBank/DDBJ whole genome shotgun (WGS) entry which is preliminary data.</text>
</comment>